<organism evidence="2">
    <name type="scientific">Siphoviridae sp. ct6bU4</name>
    <dbReference type="NCBI Taxonomy" id="2825344"/>
    <lineage>
        <taxon>Viruses</taxon>
        <taxon>Duplodnaviria</taxon>
        <taxon>Heunggongvirae</taxon>
        <taxon>Uroviricota</taxon>
        <taxon>Caudoviricetes</taxon>
    </lineage>
</organism>
<feature type="region of interest" description="Disordered" evidence="1">
    <location>
        <begin position="26"/>
        <end position="76"/>
    </location>
</feature>
<dbReference type="EMBL" id="BK016234">
    <property type="protein sequence ID" value="DAG03709.1"/>
    <property type="molecule type" value="Genomic_DNA"/>
</dbReference>
<reference evidence="2" key="1">
    <citation type="journal article" date="2021" name="Proc. Natl. Acad. Sci. U.S.A.">
        <title>A Catalog of Tens of Thousands of Viruses from Human Metagenomes Reveals Hidden Associations with Chronic Diseases.</title>
        <authorList>
            <person name="Tisza M.J."/>
            <person name="Buck C.B."/>
        </authorList>
    </citation>
    <scope>NUCLEOTIDE SEQUENCE</scope>
    <source>
        <strain evidence="2">Ct6bU4</strain>
    </source>
</reference>
<evidence type="ECO:0000313" key="2">
    <source>
        <dbReference type="EMBL" id="DAG03709.1"/>
    </source>
</evidence>
<feature type="compositionally biased region" description="Basic residues" evidence="1">
    <location>
        <begin position="36"/>
        <end position="57"/>
    </location>
</feature>
<protein>
    <submittedName>
        <fullName evidence="2">Uncharacterized protein</fullName>
    </submittedName>
</protein>
<proteinExistence type="predicted"/>
<accession>A0A8S5VAG3</accession>
<sequence>MKHYEVEYHGLTYRVQLHPDTAEALGVEPVTDVPKKKNKVSRETRKKNVSRETRKKNVSRETPPAGEAVEGDESKE</sequence>
<name>A0A8S5VAG3_9CAUD</name>
<evidence type="ECO:0000256" key="1">
    <source>
        <dbReference type="SAM" id="MobiDB-lite"/>
    </source>
</evidence>